<dbReference type="KEGG" id="ehx:EMIHUDRAFT_440948"/>
<feature type="chain" id="PRO_5044291834" evidence="1">
    <location>
        <begin position="17"/>
        <end position="144"/>
    </location>
</feature>
<keyword evidence="1" id="KW-0732">Signal</keyword>
<accession>A0A0D3KIT4</accession>
<sequence>MLKLLLASLAVSSASVVEPKKAAQPALRLRGGGGLGSAILTMSAAAAGSTGALMYIGKEDLASLLWLNLNQWPADKMLGSAVVGWAVGKFICARNGLAKEYCQLNIVPMLLMILANVMGGGPMTANLLPACFTAAYVYVGFVED</sequence>
<reference evidence="2" key="2">
    <citation type="submission" date="2024-10" db="UniProtKB">
        <authorList>
            <consortium name="EnsemblProtists"/>
        </authorList>
    </citation>
    <scope>IDENTIFICATION</scope>
</reference>
<feature type="signal peptide" evidence="1">
    <location>
        <begin position="1"/>
        <end position="16"/>
    </location>
</feature>
<proteinExistence type="predicted"/>
<dbReference type="AlphaFoldDB" id="A0A0D3KIT4"/>
<dbReference type="EnsemblProtists" id="EOD35669">
    <property type="protein sequence ID" value="EOD35669"/>
    <property type="gene ID" value="EMIHUDRAFT_440948"/>
</dbReference>
<name>A0A0D3KIT4_EMIH1</name>
<keyword evidence="3" id="KW-1185">Reference proteome</keyword>
<dbReference type="HOGENOM" id="CLU_1800107_0_0_1"/>
<reference evidence="3" key="1">
    <citation type="journal article" date="2013" name="Nature">
        <title>Pan genome of the phytoplankton Emiliania underpins its global distribution.</title>
        <authorList>
            <person name="Read B.A."/>
            <person name="Kegel J."/>
            <person name="Klute M.J."/>
            <person name="Kuo A."/>
            <person name="Lefebvre S.C."/>
            <person name="Maumus F."/>
            <person name="Mayer C."/>
            <person name="Miller J."/>
            <person name="Monier A."/>
            <person name="Salamov A."/>
            <person name="Young J."/>
            <person name="Aguilar M."/>
            <person name="Claverie J.M."/>
            <person name="Frickenhaus S."/>
            <person name="Gonzalez K."/>
            <person name="Herman E.K."/>
            <person name="Lin Y.C."/>
            <person name="Napier J."/>
            <person name="Ogata H."/>
            <person name="Sarno A.F."/>
            <person name="Shmutz J."/>
            <person name="Schroeder D."/>
            <person name="de Vargas C."/>
            <person name="Verret F."/>
            <person name="von Dassow P."/>
            <person name="Valentin K."/>
            <person name="Van de Peer Y."/>
            <person name="Wheeler G."/>
            <person name="Dacks J.B."/>
            <person name="Delwiche C.F."/>
            <person name="Dyhrman S.T."/>
            <person name="Glockner G."/>
            <person name="John U."/>
            <person name="Richards T."/>
            <person name="Worden A.Z."/>
            <person name="Zhang X."/>
            <person name="Grigoriev I.V."/>
            <person name="Allen A.E."/>
            <person name="Bidle K."/>
            <person name="Borodovsky M."/>
            <person name="Bowler C."/>
            <person name="Brownlee C."/>
            <person name="Cock J.M."/>
            <person name="Elias M."/>
            <person name="Gladyshev V.N."/>
            <person name="Groth M."/>
            <person name="Guda C."/>
            <person name="Hadaegh A."/>
            <person name="Iglesias-Rodriguez M.D."/>
            <person name="Jenkins J."/>
            <person name="Jones B.M."/>
            <person name="Lawson T."/>
            <person name="Leese F."/>
            <person name="Lindquist E."/>
            <person name="Lobanov A."/>
            <person name="Lomsadze A."/>
            <person name="Malik S.B."/>
            <person name="Marsh M.E."/>
            <person name="Mackinder L."/>
            <person name="Mock T."/>
            <person name="Mueller-Roeber B."/>
            <person name="Pagarete A."/>
            <person name="Parker M."/>
            <person name="Probert I."/>
            <person name="Quesneville H."/>
            <person name="Raines C."/>
            <person name="Rensing S.A."/>
            <person name="Riano-Pachon D.M."/>
            <person name="Richier S."/>
            <person name="Rokitta S."/>
            <person name="Shiraiwa Y."/>
            <person name="Soanes D.M."/>
            <person name="van der Giezen M."/>
            <person name="Wahlund T.M."/>
            <person name="Williams B."/>
            <person name="Wilson W."/>
            <person name="Wolfe G."/>
            <person name="Wurch L.L."/>
        </authorList>
    </citation>
    <scope>NUCLEOTIDE SEQUENCE</scope>
</reference>
<evidence type="ECO:0000313" key="2">
    <source>
        <dbReference type="EnsemblProtists" id="EOD35669"/>
    </source>
</evidence>
<dbReference type="RefSeq" id="XP_005788098.1">
    <property type="nucleotide sequence ID" value="XM_005788041.1"/>
</dbReference>
<protein>
    <submittedName>
        <fullName evidence="2">Uncharacterized protein</fullName>
    </submittedName>
</protein>
<dbReference type="GeneID" id="17280940"/>
<evidence type="ECO:0000313" key="3">
    <source>
        <dbReference type="Proteomes" id="UP000013827"/>
    </source>
</evidence>
<evidence type="ECO:0000256" key="1">
    <source>
        <dbReference type="SAM" id="SignalP"/>
    </source>
</evidence>
<organism evidence="2 3">
    <name type="scientific">Emiliania huxleyi (strain CCMP1516)</name>
    <dbReference type="NCBI Taxonomy" id="280463"/>
    <lineage>
        <taxon>Eukaryota</taxon>
        <taxon>Haptista</taxon>
        <taxon>Haptophyta</taxon>
        <taxon>Prymnesiophyceae</taxon>
        <taxon>Isochrysidales</taxon>
        <taxon>Noelaerhabdaceae</taxon>
        <taxon>Emiliania</taxon>
    </lineage>
</organism>
<dbReference type="Proteomes" id="UP000013827">
    <property type="component" value="Unassembled WGS sequence"/>
</dbReference>
<dbReference type="PaxDb" id="2903-EOD35669"/>